<evidence type="ECO:0000313" key="2">
    <source>
        <dbReference type="EMBL" id="MXU95748.1"/>
    </source>
</evidence>
<feature type="transmembrane region" description="Helical" evidence="1">
    <location>
        <begin position="6"/>
        <end position="30"/>
    </location>
</feature>
<organism evidence="2">
    <name type="scientific">Ixodes ricinus</name>
    <name type="common">Common tick</name>
    <name type="synonym">Acarus ricinus</name>
    <dbReference type="NCBI Taxonomy" id="34613"/>
    <lineage>
        <taxon>Eukaryota</taxon>
        <taxon>Metazoa</taxon>
        <taxon>Ecdysozoa</taxon>
        <taxon>Arthropoda</taxon>
        <taxon>Chelicerata</taxon>
        <taxon>Arachnida</taxon>
        <taxon>Acari</taxon>
        <taxon>Parasitiformes</taxon>
        <taxon>Ixodida</taxon>
        <taxon>Ixodoidea</taxon>
        <taxon>Ixodidae</taxon>
        <taxon>Ixodinae</taxon>
        <taxon>Ixodes</taxon>
    </lineage>
</organism>
<dbReference type="AlphaFoldDB" id="A0A6B0V344"/>
<keyword evidence="1" id="KW-1133">Transmembrane helix</keyword>
<keyword evidence="1" id="KW-0472">Membrane</keyword>
<sequence length="194" mass="20972">MAGFVVIFILFVTTILLLALLIVHVLVGVVTLVRIRGRVFVCRRLRNNASLVSRTVSVFAVVVASFSFTRRSLALCGILVRGFGKAEVDGHGTPTYVTCIQTVDGFDCALGLRKLDECEAAHLSVGFLGNAHLNEVAVLAETVAQHVLVGFERQVANNETWLTFFPGESLFLGCFRPGCRLLGRSRATQGFGSG</sequence>
<keyword evidence="1" id="KW-0812">Transmembrane</keyword>
<dbReference type="EMBL" id="GIFC01013665">
    <property type="protein sequence ID" value="MXU95748.1"/>
    <property type="molecule type" value="Transcribed_RNA"/>
</dbReference>
<accession>A0A6B0V344</accession>
<protein>
    <submittedName>
        <fullName evidence="2">Uncharacterized protein</fullName>
    </submittedName>
</protein>
<reference evidence="2" key="1">
    <citation type="submission" date="2019-12" db="EMBL/GenBank/DDBJ databases">
        <title>An insight into the sialome of adult female Ixodes ricinus ticks feeding for 6 days.</title>
        <authorList>
            <person name="Perner J."/>
            <person name="Ribeiro J.M.C."/>
        </authorList>
    </citation>
    <scope>NUCLEOTIDE SEQUENCE</scope>
    <source>
        <strain evidence="2">Semi-engorged</strain>
        <tissue evidence="2">Salivary glands</tissue>
    </source>
</reference>
<evidence type="ECO:0000256" key="1">
    <source>
        <dbReference type="SAM" id="Phobius"/>
    </source>
</evidence>
<feature type="transmembrane region" description="Helical" evidence="1">
    <location>
        <begin position="51"/>
        <end position="68"/>
    </location>
</feature>
<proteinExistence type="predicted"/>
<name>A0A6B0V344_IXORI</name>